<gene>
    <name evidence="1" type="ORF">Tci_831639</name>
</gene>
<sequence length="152" mass="17566">MYVRRQSLSDSPLLHSCFERCDVTLADVQRVNVSRNVRRHLLTSHSSMPISASMFMGIAEQHFGPAYTVENRGNEDRTYVPVSKKICRFRNMRTPNIRVDCMAQTAERHFGLAYIVESHGNEDRNRVPVSRVLTVLGICVQPTFEWTVWPRQ</sequence>
<dbReference type="AlphaFoldDB" id="A0A699Q051"/>
<accession>A0A699Q051</accession>
<reference evidence="1" key="1">
    <citation type="journal article" date="2019" name="Sci. Rep.">
        <title>Draft genome of Tanacetum cinerariifolium, the natural source of mosquito coil.</title>
        <authorList>
            <person name="Yamashiro T."/>
            <person name="Shiraishi A."/>
            <person name="Satake H."/>
            <person name="Nakayama K."/>
        </authorList>
    </citation>
    <scope>NUCLEOTIDE SEQUENCE</scope>
</reference>
<feature type="non-terminal residue" evidence="1">
    <location>
        <position position="152"/>
    </location>
</feature>
<dbReference type="EMBL" id="BKCJ010982498">
    <property type="protein sequence ID" value="GFC59669.1"/>
    <property type="molecule type" value="Genomic_DNA"/>
</dbReference>
<evidence type="ECO:0000313" key="1">
    <source>
        <dbReference type="EMBL" id="GFC59669.1"/>
    </source>
</evidence>
<proteinExistence type="predicted"/>
<organism evidence="1">
    <name type="scientific">Tanacetum cinerariifolium</name>
    <name type="common">Dalmatian daisy</name>
    <name type="synonym">Chrysanthemum cinerariifolium</name>
    <dbReference type="NCBI Taxonomy" id="118510"/>
    <lineage>
        <taxon>Eukaryota</taxon>
        <taxon>Viridiplantae</taxon>
        <taxon>Streptophyta</taxon>
        <taxon>Embryophyta</taxon>
        <taxon>Tracheophyta</taxon>
        <taxon>Spermatophyta</taxon>
        <taxon>Magnoliopsida</taxon>
        <taxon>eudicotyledons</taxon>
        <taxon>Gunneridae</taxon>
        <taxon>Pentapetalae</taxon>
        <taxon>asterids</taxon>
        <taxon>campanulids</taxon>
        <taxon>Asterales</taxon>
        <taxon>Asteraceae</taxon>
        <taxon>Asteroideae</taxon>
        <taxon>Anthemideae</taxon>
        <taxon>Anthemidinae</taxon>
        <taxon>Tanacetum</taxon>
    </lineage>
</organism>
<protein>
    <submittedName>
        <fullName evidence="1">Uncharacterized protein</fullName>
    </submittedName>
</protein>
<name>A0A699Q051_TANCI</name>
<comment type="caution">
    <text evidence="1">The sequence shown here is derived from an EMBL/GenBank/DDBJ whole genome shotgun (WGS) entry which is preliminary data.</text>
</comment>